<comment type="caution">
    <text evidence="4">The sequence shown here is derived from an EMBL/GenBank/DDBJ whole genome shotgun (WGS) entry which is preliminary data.</text>
</comment>
<evidence type="ECO:0000256" key="1">
    <source>
        <dbReference type="SAM" id="MobiDB-lite"/>
    </source>
</evidence>
<feature type="compositionally biased region" description="Low complexity" evidence="1">
    <location>
        <begin position="142"/>
        <end position="170"/>
    </location>
</feature>
<accession>A0A7M3MEH8</accession>
<organism evidence="4 5">
    <name type="scientific">Oceanidesulfovibrio indonesiensis</name>
    <dbReference type="NCBI Taxonomy" id="54767"/>
    <lineage>
        <taxon>Bacteria</taxon>
        <taxon>Pseudomonadati</taxon>
        <taxon>Thermodesulfobacteriota</taxon>
        <taxon>Desulfovibrionia</taxon>
        <taxon>Desulfovibrionales</taxon>
        <taxon>Desulfovibrionaceae</taxon>
        <taxon>Oceanidesulfovibrio</taxon>
    </lineage>
</organism>
<dbReference type="OrthoDB" id="5457863at2"/>
<evidence type="ECO:0000313" key="5">
    <source>
        <dbReference type="Proteomes" id="UP000448292"/>
    </source>
</evidence>
<dbReference type="InterPro" id="IPR021731">
    <property type="entry name" value="AMIN_dom"/>
</dbReference>
<dbReference type="EMBL" id="QMIE01000009">
    <property type="protein sequence ID" value="TVM16858.1"/>
    <property type="molecule type" value="Genomic_DNA"/>
</dbReference>
<feature type="transmembrane region" description="Helical" evidence="2">
    <location>
        <begin position="20"/>
        <end position="39"/>
    </location>
</feature>
<dbReference type="Gene3D" id="2.60.40.3500">
    <property type="match status" value="1"/>
</dbReference>
<feature type="compositionally biased region" description="Low complexity" evidence="1">
    <location>
        <begin position="118"/>
        <end position="132"/>
    </location>
</feature>
<gene>
    <name evidence="4" type="ORF">DPQ33_10610</name>
</gene>
<evidence type="ECO:0000256" key="2">
    <source>
        <dbReference type="SAM" id="Phobius"/>
    </source>
</evidence>
<feature type="compositionally biased region" description="Low complexity" evidence="1">
    <location>
        <begin position="180"/>
        <end position="190"/>
    </location>
</feature>
<dbReference type="Pfam" id="PF11741">
    <property type="entry name" value="AMIN"/>
    <property type="match status" value="1"/>
</dbReference>
<protein>
    <recommendedName>
        <fullName evidence="3">AMIN domain-containing protein</fullName>
    </recommendedName>
</protein>
<name>A0A7M3MEH8_9BACT</name>
<feature type="region of interest" description="Disordered" evidence="1">
    <location>
        <begin position="46"/>
        <end position="195"/>
    </location>
</feature>
<keyword evidence="2" id="KW-1133">Transmembrane helix</keyword>
<dbReference type="Proteomes" id="UP000448292">
    <property type="component" value="Unassembled WGS sequence"/>
</dbReference>
<evidence type="ECO:0000259" key="3">
    <source>
        <dbReference type="Pfam" id="PF11741"/>
    </source>
</evidence>
<evidence type="ECO:0000313" key="4">
    <source>
        <dbReference type="EMBL" id="TVM16858.1"/>
    </source>
</evidence>
<proteinExistence type="predicted"/>
<feature type="compositionally biased region" description="Low complexity" evidence="1">
    <location>
        <begin position="47"/>
        <end position="69"/>
    </location>
</feature>
<keyword evidence="2" id="KW-0812">Transmembrane</keyword>
<keyword evidence="5" id="KW-1185">Reference proteome</keyword>
<dbReference type="AlphaFoldDB" id="A0A7M3MEH8"/>
<sequence length="307" mass="33157">MTRQDRPKRGRSLMNPKITYVLLGVIFVVMALIIVNQIVTKPELETEVVTPEPEVAAPEQEAPSQPPSVAQRQPVKEQPSTPVAPRAETTPQQTPPGEKPAVAPAPAANETRADTSGQTATAPPESPPASAEEPAEAERQAETAAEQTAEQTATAEANETADETVAAADQPSESERAEDAAQAASQSAAQTGPVTQEDLAHKNILRLVTVEQRGGSMILSLQADEPIGRYKYFTLADPSRLVVDLIGEWEQKSPGVKVPQNELFRRIRFGRHEDKLRVVADLATTEYTEPVVVQDPSTELVVSLRKK</sequence>
<keyword evidence="2" id="KW-0472">Membrane</keyword>
<feature type="domain" description="AMIN" evidence="3">
    <location>
        <begin position="228"/>
        <end position="290"/>
    </location>
</feature>
<reference evidence="4 5" key="1">
    <citation type="submission" date="2018-06" db="EMBL/GenBank/DDBJ databases">
        <title>Complete genome of Desulfovibrio indonesiensis P37SLT.</title>
        <authorList>
            <person name="Crispim J.S."/>
            <person name="Vidigal P.M.P."/>
            <person name="Silva L.C.F."/>
            <person name="Laguardia C.N."/>
            <person name="Araujo L.C."/>
            <person name="Dias R.S."/>
            <person name="Sousa M.P."/>
            <person name="Paula S.O."/>
            <person name="Silva C."/>
        </authorList>
    </citation>
    <scope>NUCLEOTIDE SEQUENCE [LARGE SCALE GENOMIC DNA]</scope>
    <source>
        <strain evidence="4 5">P37SLT</strain>
    </source>
</reference>